<name>L8PJJ6_STRVR</name>
<sequence>MTDGLIAQHRPPFAHGNDPAPGEAPVRDRPVFTPPVAALRD</sequence>
<protein>
    <submittedName>
        <fullName evidence="2">Uncharacterized protein</fullName>
    </submittedName>
</protein>
<organism evidence="2 3">
    <name type="scientific">Streptomyces viridochromogenes Tue57</name>
    <dbReference type="NCBI Taxonomy" id="1160705"/>
    <lineage>
        <taxon>Bacteria</taxon>
        <taxon>Bacillati</taxon>
        <taxon>Actinomycetota</taxon>
        <taxon>Actinomycetes</taxon>
        <taxon>Kitasatosporales</taxon>
        <taxon>Streptomycetaceae</taxon>
        <taxon>Streptomyces</taxon>
    </lineage>
</organism>
<accession>L8PJJ6</accession>
<gene>
    <name evidence="2" type="ORF">STVIR_1345</name>
</gene>
<evidence type="ECO:0000313" key="3">
    <source>
        <dbReference type="Proteomes" id="UP000011205"/>
    </source>
</evidence>
<proteinExistence type="predicted"/>
<dbReference type="EMBL" id="AMLP01000048">
    <property type="protein sequence ID" value="ELS57701.1"/>
    <property type="molecule type" value="Genomic_DNA"/>
</dbReference>
<dbReference type="PATRIC" id="fig|1160705.3.peg.1343"/>
<dbReference type="Proteomes" id="UP000011205">
    <property type="component" value="Unassembled WGS sequence"/>
</dbReference>
<evidence type="ECO:0000256" key="1">
    <source>
        <dbReference type="SAM" id="MobiDB-lite"/>
    </source>
</evidence>
<comment type="caution">
    <text evidence="2">The sequence shown here is derived from an EMBL/GenBank/DDBJ whole genome shotgun (WGS) entry which is preliminary data.</text>
</comment>
<reference evidence="2 3" key="1">
    <citation type="journal article" date="2013" name="Genome Announc.">
        <title>Draft Genome Sequence of Streptomyces viridochromogenes Strain Tu57, Producer of Avilamycin.</title>
        <authorList>
            <person name="Gruning B.A."/>
            <person name="Erxleben A."/>
            <person name="Hahnlein A."/>
            <person name="Gunther S."/>
        </authorList>
    </citation>
    <scope>NUCLEOTIDE SEQUENCE [LARGE SCALE GENOMIC DNA]</scope>
    <source>
        <strain evidence="2 3">Tue57</strain>
    </source>
</reference>
<dbReference type="AlphaFoldDB" id="L8PJJ6"/>
<evidence type="ECO:0000313" key="2">
    <source>
        <dbReference type="EMBL" id="ELS57701.1"/>
    </source>
</evidence>
<dbReference type="RefSeq" id="WP_003996690.1">
    <property type="nucleotide sequence ID" value="NZ_AMLP01000048.1"/>
</dbReference>
<feature type="region of interest" description="Disordered" evidence="1">
    <location>
        <begin position="1"/>
        <end position="41"/>
    </location>
</feature>